<dbReference type="EMBL" id="FWDO01000004">
    <property type="protein sequence ID" value="SLM18481.1"/>
    <property type="molecule type" value="Genomic_DNA"/>
</dbReference>
<dbReference type="GO" id="GO:0000160">
    <property type="term" value="P:phosphorelay signal transduction system"/>
    <property type="evidence" value="ECO:0007669"/>
    <property type="project" value="InterPro"/>
</dbReference>
<gene>
    <name evidence="4" type="ORF">SPIRO4BDMA_41053</name>
</gene>
<dbReference type="PROSITE" id="PS50110">
    <property type="entry name" value="RESPONSE_REGULATORY"/>
    <property type="match status" value="1"/>
</dbReference>
<protein>
    <submittedName>
        <fullName evidence="4">Response regulator receiver protein</fullName>
    </submittedName>
</protein>
<feature type="modified residue" description="4-aspartylphosphate" evidence="2">
    <location>
        <position position="131"/>
    </location>
</feature>
<evidence type="ECO:0000256" key="1">
    <source>
        <dbReference type="ARBA" id="ARBA00022553"/>
    </source>
</evidence>
<proteinExistence type="predicted"/>
<feature type="domain" description="Response regulatory" evidence="3">
    <location>
        <begin position="80"/>
        <end position="198"/>
    </location>
</feature>
<dbReference type="PANTHER" id="PTHR44591:SF3">
    <property type="entry name" value="RESPONSE REGULATORY DOMAIN-CONTAINING PROTEIN"/>
    <property type="match status" value="1"/>
</dbReference>
<dbReference type="PANTHER" id="PTHR44591">
    <property type="entry name" value="STRESS RESPONSE REGULATOR PROTEIN 1"/>
    <property type="match status" value="1"/>
</dbReference>
<dbReference type="AlphaFoldDB" id="A0A3P3XQA5"/>
<keyword evidence="1 2" id="KW-0597">Phosphoprotein</keyword>
<reference evidence="4" key="1">
    <citation type="submission" date="2017-02" db="EMBL/GenBank/DDBJ databases">
        <authorList>
            <person name="Regsiter A."/>
            <person name="William W."/>
        </authorList>
    </citation>
    <scope>NUCLEOTIDE SEQUENCE</scope>
    <source>
        <strain evidence="4">BdmA 4</strain>
    </source>
</reference>
<evidence type="ECO:0000259" key="3">
    <source>
        <dbReference type="PROSITE" id="PS50110"/>
    </source>
</evidence>
<name>A0A3P3XQA5_9SPIR</name>
<dbReference type="SUPFAM" id="SSF52172">
    <property type="entry name" value="CheY-like"/>
    <property type="match status" value="1"/>
</dbReference>
<dbReference type="Gene3D" id="3.40.50.2300">
    <property type="match status" value="1"/>
</dbReference>
<dbReference type="SMART" id="SM00448">
    <property type="entry name" value="REC"/>
    <property type="match status" value="1"/>
</dbReference>
<dbReference type="InterPro" id="IPR041657">
    <property type="entry name" value="HTH_17"/>
</dbReference>
<dbReference type="CDD" id="cd00156">
    <property type="entry name" value="REC"/>
    <property type="match status" value="1"/>
</dbReference>
<accession>A0A3P3XQA5</accession>
<dbReference type="InterPro" id="IPR050595">
    <property type="entry name" value="Bact_response_regulator"/>
</dbReference>
<dbReference type="InterPro" id="IPR011006">
    <property type="entry name" value="CheY-like_superfamily"/>
</dbReference>
<evidence type="ECO:0000313" key="4">
    <source>
        <dbReference type="EMBL" id="SLM18481.1"/>
    </source>
</evidence>
<dbReference type="Pfam" id="PF12728">
    <property type="entry name" value="HTH_17"/>
    <property type="match status" value="1"/>
</dbReference>
<sequence>MAKFSNKVRTFSALEVARLCGVVNQTAINWIRGGHLKAFSTPGGQYRVYSEDLVSFLKERNMRVPDELRDDLTMPVDPGLALIVDDDKDLNTILKRLLERKIEELRVAQAFDGFEAGRIIAERHPAIVLLDLNLPGVDGVSLCKKIRSDESFGQPAVISMTGIAEEEAQPQMMEAGADAFFAKPLNFDALIAKIRELLEKHKNPRAEDEG</sequence>
<evidence type="ECO:0000256" key="2">
    <source>
        <dbReference type="PROSITE-ProRule" id="PRU00169"/>
    </source>
</evidence>
<organism evidence="4">
    <name type="scientific">uncultured spirochete</name>
    <dbReference type="NCBI Taxonomy" id="156406"/>
    <lineage>
        <taxon>Bacteria</taxon>
        <taxon>Pseudomonadati</taxon>
        <taxon>Spirochaetota</taxon>
        <taxon>Spirochaetia</taxon>
        <taxon>Spirochaetales</taxon>
        <taxon>environmental samples</taxon>
    </lineage>
</organism>
<dbReference type="Pfam" id="PF00072">
    <property type="entry name" value="Response_reg"/>
    <property type="match status" value="1"/>
</dbReference>
<dbReference type="InterPro" id="IPR001789">
    <property type="entry name" value="Sig_transdc_resp-reg_receiver"/>
</dbReference>